<dbReference type="RefSeq" id="WP_393177175.1">
    <property type="nucleotide sequence ID" value="NZ_JBICRM010000060.1"/>
</dbReference>
<dbReference type="Gene3D" id="3.40.630.30">
    <property type="match status" value="1"/>
</dbReference>
<sequence>MTLDTPYAPVWRADDADQQTVLDVLTEAFMNDAVGYRLFPKAAERGRFQSHFYRPLLAHPTGKAYLAGRREGASVWLTPAAGQTPHEEQPDAPESDPNLLAHWLLPRNAARAADLVFRPLARGFFPPVQGWRAHMMPGTASTSTDDAGSEVV</sequence>
<evidence type="ECO:0000313" key="2">
    <source>
        <dbReference type="Proteomes" id="UP001603978"/>
    </source>
</evidence>
<name>A0ABW7AU02_9ACTN</name>
<organism evidence="1 2">
    <name type="scientific">Nonomuraea marmarensis</name>
    <dbReference type="NCBI Taxonomy" id="3351344"/>
    <lineage>
        <taxon>Bacteria</taxon>
        <taxon>Bacillati</taxon>
        <taxon>Actinomycetota</taxon>
        <taxon>Actinomycetes</taxon>
        <taxon>Streptosporangiales</taxon>
        <taxon>Streptosporangiaceae</taxon>
        <taxon>Nonomuraea</taxon>
    </lineage>
</organism>
<protein>
    <submittedName>
        <fullName evidence="1">Uncharacterized protein</fullName>
    </submittedName>
</protein>
<dbReference type="EMBL" id="JBICRM010000060">
    <property type="protein sequence ID" value="MFG1710912.1"/>
    <property type="molecule type" value="Genomic_DNA"/>
</dbReference>
<proteinExistence type="predicted"/>
<accession>A0ABW7AU02</accession>
<reference evidence="1 2" key="1">
    <citation type="submission" date="2024-10" db="EMBL/GenBank/DDBJ databases">
        <authorList>
            <person name="Topkara A.R."/>
            <person name="Saygin H."/>
        </authorList>
    </citation>
    <scope>NUCLEOTIDE SEQUENCE [LARGE SCALE GENOMIC DNA]</scope>
    <source>
        <strain evidence="1 2">M3C6</strain>
    </source>
</reference>
<dbReference type="Proteomes" id="UP001603978">
    <property type="component" value="Unassembled WGS sequence"/>
</dbReference>
<gene>
    <name evidence="1" type="ORF">ACFLIM_47905</name>
</gene>
<keyword evidence="2" id="KW-1185">Reference proteome</keyword>
<comment type="caution">
    <text evidence="1">The sequence shown here is derived from an EMBL/GenBank/DDBJ whole genome shotgun (WGS) entry which is preliminary data.</text>
</comment>
<evidence type="ECO:0000313" key="1">
    <source>
        <dbReference type="EMBL" id="MFG1710912.1"/>
    </source>
</evidence>